<gene>
    <name evidence="1" type="ORF">Vadar_019788</name>
</gene>
<comment type="caution">
    <text evidence="1">The sequence shown here is derived from an EMBL/GenBank/DDBJ whole genome shotgun (WGS) entry which is preliminary data.</text>
</comment>
<accession>A0ACB7Z7H1</accession>
<evidence type="ECO:0000313" key="2">
    <source>
        <dbReference type="Proteomes" id="UP000828048"/>
    </source>
</evidence>
<reference evidence="1 2" key="1">
    <citation type="journal article" date="2021" name="Hortic Res">
        <title>High-quality reference genome and annotation aids understanding of berry development for evergreen blueberry (Vaccinium darrowii).</title>
        <authorList>
            <person name="Yu J."/>
            <person name="Hulse-Kemp A.M."/>
            <person name="Babiker E."/>
            <person name="Staton M."/>
        </authorList>
    </citation>
    <scope>NUCLEOTIDE SEQUENCE [LARGE SCALE GENOMIC DNA]</scope>
    <source>
        <strain evidence="2">cv. NJ 8807/NJ 8810</strain>
        <tissue evidence="1">Young leaf</tissue>
    </source>
</reference>
<dbReference type="EMBL" id="CM037154">
    <property type="protein sequence ID" value="KAH7860937.1"/>
    <property type="molecule type" value="Genomic_DNA"/>
</dbReference>
<evidence type="ECO:0000313" key="1">
    <source>
        <dbReference type="EMBL" id="KAH7860937.1"/>
    </source>
</evidence>
<protein>
    <submittedName>
        <fullName evidence="1">Uncharacterized protein</fullName>
    </submittedName>
</protein>
<name>A0ACB7Z7H1_9ERIC</name>
<sequence>MEPIVRGAKPCPSDDASSILASSDGAPQRGGDEKKIMTTTKRDKGVIDGGLDHQPDQKPRQSRLLLDLKLLNDDNAKLELNLFNQPLNAVDTSSVQASESSNEGEGSGGRGDKQSAAETRVYACNFCKREFTTSQALGGHQNAHKQERAMAKRRQGMGMDSPAGPFGHHHHHHPPQLSYSNYLGAPPYYPFTANYPPYSGYGTSFNRPSPLGGVSMNSMMHSTSPSSFPWPRPSLAMMNPQGSSDHNRLRMLERLDNSGGETNLMGSARLSSSVPGDGDQNNLWTRLGRAETNDASPELDLSLKL</sequence>
<organism evidence="1 2">
    <name type="scientific">Vaccinium darrowii</name>
    <dbReference type="NCBI Taxonomy" id="229202"/>
    <lineage>
        <taxon>Eukaryota</taxon>
        <taxon>Viridiplantae</taxon>
        <taxon>Streptophyta</taxon>
        <taxon>Embryophyta</taxon>
        <taxon>Tracheophyta</taxon>
        <taxon>Spermatophyta</taxon>
        <taxon>Magnoliopsida</taxon>
        <taxon>eudicotyledons</taxon>
        <taxon>Gunneridae</taxon>
        <taxon>Pentapetalae</taxon>
        <taxon>asterids</taxon>
        <taxon>Ericales</taxon>
        <taxon>Ericaceae</taxon>
        <taxon>Vaccinioideae</taxon>
        <taxon>Vaccinieae</taxon>
        <taxon>Vaccinium</taxon>
    </lineage>
</organism>
<dbReference type="Proteomes" id="UP000828048">
    <property type="component" value="Chromosome 4"/>
</dbReference>
<keyword evidence="2" id="KW-1185">Reference proteome</keyword>
<proteinExistence type="predicted"/>